<keyword evidence="9 10" id="KW-0472">Membrane</keyword>
<feature type="repeat" description="Solcar" evidence="10">
    <location>
        <begin position="16"/>
        <end position="114"/>
    </location>
</feature>
<reference evidence="12" key="1">
    <citation type="submission" date="2021-10" db="EMBL/GenBank/DDBJ databases">
        <title>Tropical sea cucumber genome reveals ecological adaptation and Cuvierian tubules defense mechanism.</title>
        <authorList>
            <person name="Chen T."/>
        </authorList>
    </citation>
    <scope>NUCLEOTIDE SEQUENCE</scope>
    <source>
        <strain evidence="12">Nanhai2018</strain>
        <tissue evidence="12">Muscle</tissue>
    </source>
</reference>
<evidence type="ECO:0000256" key="6">
    <source>
        <dbReference type="ARBA" id="ARBA00022792"/>
    </source>
</evidence>
<keyword evidence="4 10" id="KW-0812">Transmembrane</keyword>
<comment type="similarity">
    <text evidence="2 11">Belongs to the mitochondrial carrier (TC 2.A.29) family.</text>
</comment>
<feature type="repeat" description="Solcar" evidence="10">
    <location>
        <begin position="124"/>
        <end position="216"/>
    </location>
</feature>
<dbReference type="PROSITE" id="PS50920">
    <property type="entry name" value="SOLCAR"/>
    <property type="match status" value="3"/>
</dbReference>
<sequence length="322" mass="35803">MDVSKQTLHSESKSGKVFITKYCLSACAATVAETVTYPLDLTKTRLQIQGEVEAMKHGLPLEQDIPSRGMIRTAIAVVEEEGLFKLWNGVTPAIYRHVVYTGCRMGSYEYFRENLLGRNLDGTFPVWKAAMAGMMAGALGQFFASPTDLVKVLMQTEGIRTLKGNPPRVKSVVGAFSYILRKRGFRGLWQGWVPNVQRAALVNMGDLTTYDTAKQAILRNTSLQDNWVTHALASSCSGLVAASLSTPADVVKTRVMNQPVGKDGTPLLYKSSIDCLLKSVRQEGFFSLYKGFLPIWARMAPWSLTFWISYEEIRRFCGVNTF</sequence>
<protein>
    <submittedName>
        <fullName evidence="12">Mitochondrial uncoupling protein 4</fullName>
    </submittedName>
</protein>
<evidence type="ECO:0000256" key="2">
    <source>
        <dbReference type="ARBA" id="ARBA00006375"/>
    </source>
</evidence>
<gene>
    <name evidence="12" type="ORF">HOLleu_17919</name>
</gene>
<evidence type="ECO:0000256" key="1">
    <source>
        <dbReference type="ARBA" id="ARBA00004448"/>
    </source>
</evidence>
<evidence type="ECO:0000256" key="5">
    <source>
        <dbReference type="ARBA" id="ARBA00022737"/>
    </source>
</evidence>
<dbReference type="Pfam" id="PF00153">
    <property type="entry name" value="Mito_carr"/>
    <property type="match status" value="3"/>
</dbReference>
<keyword evidence="13" id="KW-1185">Reference proteome</keyword>
<keyword evidence="8" id="KW-0496">Mitochondrion</keyword>
<evidence type="ECO:0000256" key="11">
    <source>
        <dbReference type="RuleBase" id="RU000488"/>
    </source>
</evidence>
<dbReference type="OrthoDB" id="756301at2759"/>
<evidence type="ECO:0000313" key="12">
    <source>
        <dbReference type="EMBL" id="KAJ8037171.1"/>
    </source>
</evidence>
<dbReference type="PANTHER" id="PTHR45618">
    <property type="entry name" value="MITOCHONDRIAL DICARBOXYLATE CARRIER-RELATED"/>
    <property type="match status" value="1"/>
</dbReference>
<dbReference type="EMBL" id="JAIZAY010000008">
    <property type="protein sequence ID" value="KAJ8037171.1"/>
    <property type="molecule type" value="Genomic_DNA"/>
</dbReference>
<dbReference type="AlphaFoldDB" id="A0A9Q1H9F3"/>
<evidence type="ECO:0000256" key="3">
    <source>
        <dbReference type="ARBA" id="ARBA00022448"/>
    </source>
</evidence>
<evidence type="ECO:0000256" key="4">
    <source>
        <dbReference type="ARBA" id="ARBA00022692"/>
    </source>
</evidence>
<organism evidence="12 13">
    <name type="scientific">Holothuria leucospilota</name>
    <name type="common">Black long sea cucumber</name>
    <name type="synonym">Mertensiothuria leucospilota</name>
    <dbReference type="NCBI Taxonomy" id="206669"/>
    <lineage>
        <taxon>Eukaryota</taxon>
        <taxon>Metazoa</taxon>
        <taxon>Echinodermata</taxon>
        <taxon>Eleutherozoa</taxon>
        <taxon>Echinozoa</taxon>
        <taxon>Holothuroidea</taxon>
        <taxon>Aspidochirotacea</taxon>
        <taxon>Aspidochirotida</taxon>
        <taxon>Holothuriidae</taxon>
        <taxon>Holothuria</taxon>
    </lineage>
</organism>
<keyword evidence="5" id="KW-0677">Repeat</keyword>
<name>A0A9Q1H9F3_HOLLE</name>
<dbReference type="Gene3D" id="1.50.40.10">
    <property type="entry name" value="Mitochondrial carrier domain"/>
    <property type="match status" value="1"/>
</dbReference>
<accession>A0A9Q1H9F3</accession>
<dbReference type="GO" id="GO:0005743">
    <property type="term" value="C:mitochondrial inner membrane"/>
    <property type="evidence" value="ECO:0007669"/>
    <property type="project" value="UniProtKB-SubCell"/>
</dbReference>
<keyword evidence="3 11" id="KW-0813">Transport</keyword>
<evidence type="ECO:0000313" key="13">
    <source>
        <dbReference type="Proteomes" id="UP001152320"/>
    </source>
</evidence>
<dbReference type="SUPFAM" id="SSF103506">
    <property type="entry name" value="Mitochondrial carrier"/>
    <property type="match status" value="1"/>
</dbReference>
<keyword evidence="7" id="KW-1133">Transmembrane helix</keyword>
<dbReference type="Proteomes" id="UP001152320">
    <property type="component" value="Chromosome 8"/>
</dbReference>
<dbReference type="FunFam" id="1.50.40.10:FF:000062">
    <property type="entry name" value="mitochondrial uncoupling protein 3"/>
    <property type="match status" value="1"/>
</dbReference>
<comment type="subcellular location">
    <subcellularLocation>
        <location evidence="1">Mitochondrion inner membrane</location>
        <topology evidence="1">Multi-pass membrane protein</topology>
    </subcellularLocation>
</comment>
<comment type="caution">
    <text evidence="12">The sequence shown here is derived from an EMBL/GenBank/DDBJ whole genome shotgun (WGS) entry which is preliminary data.</text>
</comment>
<evidence type="ECO:0000256" key="8">
    <source>
        <dbReference type="ARBA" id="ARBA00023128"/>
    </source>
</evidence>
<feature type="repeat" description="Solcar" evidence="10">
    <location>
        <begin position="225"/>
        <end position="316"/>
    </location>
</feature>
<dbReference type="InterPro" id="IPR023395">
    <property type="entry name" value="MCP_dom_sf"/>
</dbReference>
<evidence type="ECO:0000256" key="7">
    <source>
        <dbReference type="ARBA" id="ARBA00022989"/>
    </source>
</evidence>
<dbReference type="InterPro" id="IPR018108">
    <property type="entry name" value="MCP_transmembrane"/>
</dbReference>
<evidence type="ECO:0000256" key="10">
    <source>
        <dbReference type="PROSITE-ProRule" id="PRU00282"/>
    </source>
</evidence>
<proteinExistence type="inferred from homology"/>
<evidence type="ECO:0000256" key="9">
    <source>
        <dbReference type="ARBA" id="ARBA00023136"/>
    </source>
</evidence>
<keyword evidence="6" id="KW-0999">Mitochondrion inner membrane</keyword>
<dbReference type="InterPro" id="IPR050391">
    <property type="entry name" value="Mito_Metabolite_Transporter"/>
</dbReference>